<evidence type="ECO:0000313" key="1">
    <source>
        <dbReference type="EMBL" id="GCD40826.1"/>
    </source>
</evidence>
<accession>A0A401VUU5</accession>
<protein>
    <submittedName>
        <fullName evidence="1">Uncharacterized protein</fullName>
    </submittedName>
</protein>
<organism evidence="1 2">
    <name type="scientific">Streptomyces paromomycinus</name>
    <name type="common">Streptomyces rimosus subsp. paromomycinus</name>
    <dbReference type="NCBI Taxonomy" id="92743"/>
    <lineage>
        <taxon>Bacteria</taxon>
        <taxon>Bacillati</taxon>
        <taxon>Actinomycetota</taxon>
        <taxon>Actinomycetes</taxon>
        <taxon>Kitasatosporales</taxon>
        <taxon>Streptomycetaceae</taxon>
        <taxon>Streptomyces</taxon>
    </lineage>
</organism>
<reference evidence="1 2" key="1">
    <citation type="submission" date="2018-11" db="EMBL/GenBank/DDBJ databases">
        <title>Whole genome sequence of Streptomyces paromomycinus NBRC 15454(T).</title>
        <authorList>
            <person name="Komaki H."/>
            <person name="Tamura T."/>
        </authorList>
    </citation>
    <scope>NUCLEOTIDE SEQUENCE [LARGE SCALE GENOMIC DNA]</scope>
    <source>
        <strain evidence="1 2">NBRC 15454</strain>
    </source>
</reference>
<dbReference type="AlphaFoldDB" id="A0A401VUU5"/>
<comment type="caution">
    <text evidence="1">The sequence shown here is derived from an EMBL/GenBank/DDBJ whole genome shotgun (WGS) entry which is preliminary data.</text>
</comment>
<evidence type="ECO:0000313" key="2">
    <source>
        <dbReference type="Proteomes" id="UP000286746"/>
    </source>
</evidence>
<dbReference type="RefSeq" id="WP_125051363.1">
    <property type="nucleotide sequence ID" value="NZ_BHZD01000001.1"/>
</dbReference>
<gene>
    <name evidence="1" type="ORF">GKJPGBOP_00479</name>
</gene>
<dbReference type="EMBL" id="BHZD01000001">
    <property type="protein sequence ID" value="GCD40826.1"/>
    <property type="molecule type" value="Genomic_DNA"/>
</dbReference>
<dbReference type="Proteomes" id="UP000286746">
    <property type="component" value="Unassembled WGS sequence"/>
</dbReference>
<name>A0A401VUU5_STREY</name>
<keyword evidence="2" id="KW-1185">Reference proteome</keyword>
<proteinExistence type="predicted"/>
<sequence>MSDEALFRSADLIEPGDLVLYHGSIPTHHGLWIALPCRCGNCAAFDQLGFPMIRFALADPWGELPGPHHVRRTSLTRSAACG</sequence>